<feature type="region of interest" description="Disordered" evidence="4">
    <location>
        <begin position="59"/>
        <end position="109"/>
    </location>
</feature>
<protein>
    <recommendedName>
        <fullName evidence="7">Heme peroxidase</fullName>
    </recommendedName>
</protein>
<evidence type="ECO:0000313" key="6">
    <source>
        <dbReference type="Proteomes" id="UP000001025"/>
    </source>
</evidence>
<dbReference type="Gene3D" id="3.30.70.1030">
    <property type="entry name" value="Apc35880, domain 1"/>
    <property type="match status" value="2"/>
</dbReference>
<dbReference type="GO" id="GO:0016491">
    <property type="term" value="F:oxidoreductase activity"/>
    <property type="evidence" value="ECO:0007669"/>
    <property type="project" value="InterPro"/>
</dbReference>
<dbReference type="PANTHER" id="PTHR36843">
    <property type="entry name" value="HEME-DEPENDENT PEROXIDASE YWFI-RELATED"/>
    <property type="match status" value="1"/>
</dbReference>
<evidence type="ECO:0000256" key="3">
    <source>
        <dbReference type="ARBA" id="ARBA00023004"/>
    </source>
</evidence>
<feature type="compositionally biased region" description="Low complexity" evidence="4">
    <location>
        <begin position="78"/>
        <end position="90"/>
    </location>
</feature>
<dbReference type="EMBL" id="BX294150">
    <property type="protein sequence ID" value="CAD76620.1"/>
    <property type="molecule type" value="Genomic_DNA"/>
</dbReference>
<sequence>MENALFVWLFRCRRKASLVTATWLPRPIFAVVAAITRCKIDDRDLHWVVRGRQVPILNLPLRPTSSKQTPTRSTSMTSDPSQSRPSAPSAGGPPPGVGRPGHAPLPEPSVIPEEGWHCGHYFYRFRREMFDGSIAPNHREQFLAALNPTGDAVPERLASYWISGHECDFGIMVMDPDPAKVDGIHQAIMAPGLGRLVEPAWSFVSVSEVSEYVPSIEEYRQRLIKEGNAPDSPELAAKVGAYERRLPMMNRNRLQPEIPDWPSACFYPMNKSRVPGANWFMEPFSARNQMMAEHAQSGMAFAGKVSQLISVGVGLDDWEWMVTLWGRNPQYLKDIVYKMRFDQASAKYAEFGPFYVGYKADADAILQHCRLV</sequence>
<evidence type="ECO:0000256" key="4">
    <source>
        <dbReference type="SAM" id="MobiDB-lite"/>
    </source>
</evidence>
<dbReference type="InParanoid" id="Q7UKL2"/>
<name>Q7UKL2_RHOBA</name>
<dbReference type="KEGG" id="rba:RB10088"/>
<dbReference type="SUPFAM" id="SSF54909">
    <property type="entry name" value="Dimeric alpha+beta barrel"/>
    <property type="match status" value="1"/>
</dbReference>
<dbReference type="GO" id="GO:0020037">
    <property type="term" value="F:heme binding"/>
    <property type="evidence" value="ECO:0007669"/>
    <property type="project" value="InterPro"/>
</dbReference>
<keyword evidence="1" id="KW-0349">Heme</keyword>
<dbReference type="Proteomes" id="UP000001025">
    <property type="component" value="Chromosome"/>
</dbReference>
<dbReference type="InterPro" id="IPR011008">
    <property type="entry name" value="Dimeric_a/b-barrel"/>
</dbReference>
<dbReference type="InterPro" id="IPR010644">
    <property type="entry name" value="ChdC/CLD"/>
</dbReference>
<dbReference type="NCBIfam" id="NF008913">
    <property type="entry name" value="PRK12276.1"/>
    <property type="match status" value="1"/>
</dbReference>
<keyword evidence="2" id="KW-0479">Metal-binding</keyword>
<dbReference type="Pfam" id="PF06778">
    <property type="entry name" value="Chlor_dismutase"/>
    <property type="match status" value="1"/>
</dbReference>
<gene>
    <name evidence="5" type="ordered locus">RB10088</name>
</gene>
<reference evidence="5 6" key="1">
    <citation type="journal article" date="2003" name="Proc. Natl. Acad. Sci. U.S.A.">
        <title>Complete genome sequence of the marine planctomycete Pirellula sp. strain 1.</title>
        <authorList>
            <person name="Gloeckner F.O."/>
            <person name="Kube M."/>
            <person name="Bauer M."/>
            <person name="Teeling H."/>
            <person name="Lombardot T."/>
            <person name="Ludwig W."/>
            <person name="Gade D."/>
            <person name="Beck A."/>
            <person name="Borzym K."/>
            <person name="Heitmann K."/>
            <person name="Rabus R."/>
            <person name="Schlesner H."/>
            <person name="Amann R."/>
            <person name="Reinhardt R."/>
        </authorList>
    </citation>
    <scope>NUCLEOTIDE SEQUENCE [LARGE SCALE GENOMIC DNA]</scope>
    <source>
        <strain evidence="6">DSM 10527 / NCIMB 13988 / SH1</strain>
    </source>
</reference>
<evidence type="ECO:0000256" key="2">
    <source>
        <dbReference type="ARBA" id="ARBA00022723"/>
    </source>
</evidence>
<proteinExistence type="predicted"/>
<accession>Q7UKL2</accession>
<dbReference type="OrthoDB" id="9773646at2"/>
<evidence type="ECO:0008006" key="7">
    <source>
        <dbReference type="Google" id="ProtNLM"/>
    </source>
</evidence>
<feature type="compositionally biased region" description="Polar residues" evidence="4">
    <location>
        <begin position="63"/>
        <end position="77"/>
    </location>
</feature>
<feature type="compositionally biased region" description="Pro residues" evidence="4">
    <location>
        <begin position="91"/>
        <end position="109"/>
    </location>
</feature>
<dbReference type="PANTHER" id="PTHR36843:SF1">
    <property type="entry name" value="COPROHEME DECARBOXYLASE"/>
    <property type="match status" value="1"/>
</dbReference>
<organism evidence="5 6">
    <name type="scientific">Rhodopirellula baltica (strain DSM 10527 / NCIMB 13988 / SH1)</name>
    <dbReference type="NCBI Taxonomy" id="243090"/>
    <lineage>
        <taxon>Bacteria</taxon>
        <taxon>Pseudomonadati</taxon>
        <taxon>Planctomycetota</taxon>
        <taxon>Planctomycetia</taxon>
        <taxon>Pirellulales</taxon>
        <taxon>Pirellulaceae</taxon>
        <taxon>Rhodopirellula</taxon>
    </lineage>
</organism>
<keyword evidence="6" id="KW-1185">Reference proteome</keyword>
<evidence type="ECO:0000256" key="1">
    <source>
        <dbReference type="ARBA" id="ARBA00022617"/>
    </source>
</evidence>
<keyword evidence="3" id="KW-0408">Iron</keyword>
<dbReference type="AlphaFoldDB" id="Q7UKL2"/>
<dbReference type="GO" id="GO:0046872">
    <property type="term" value="F:metal ion binding"/>
    <property type="evidence" value="ECO:0007669"/>
    <property type="project" value="UniProtKB-KW"/>
</dbReference>
<dbReference type="STRING" id="243090.RB10088"/>
<dbReference type="HOGENOM" id="CLU_063226_0_0_0"/>
<dbReference type="EnsemblBacteria" id="CAD76620">
    <property type="protein sequence ID" value="CAD76620"/>
    <property type="gene ID" value="RB10088"/>
</dbReference>
<dbReference type="PATRIC" id="fig|243090.15.peg.4865"/>
<evidence type="ECO:0000313" key="5">
    <source>
        <dbReference type="EMBL" id="CAD76620.1"/>
    </source>
</evidence>
<dbReference type="eggNOG" id="COG3253">
    <property type="taxonomic scope" value="Bacteria"/>
</dbReference>